<sequence length="125" mass="14377">MFNRAKKEEQPVFTFDEKNRAYTAVYRGITFVCTAVKSGYAQYAKELADHYDEKLSAIIRFMLPDIEEMYGIHDMEIIKAALGNAFIDLDNQTLSYLEHTLDDVHIIDVEFDGVFETFYSVAIDG</sequence>
<reference evidence="1" key="1">
    <citation type="journal article" date="2021" name="PeerJ">
        <title>Extensive microbial diversity within the chicken gut microbiome revealed by metagenomics and culture.</title>
        <authorList>
            <person name="Gilroy R."/>
            <person name="Ravi A."/>
            <person name="Getino M."/>
            <person name="Pursley I."/>
            <person name="Horton D.L."/>
            <person name="Alikhan N.F."/>
            <person name="Baker D."/>
            <person name="Gharbi K."/>
            <person name="Hall N."/>
            <person name="Watson M."/>
            <person name="Adriaenssens E.M."/>
            <person name="Foster-Nyarko E."/>
            <person name="Jarju S."/>
            <person name="Secka A."/>
            <person name="Antonio M."/>
            <person name="Oren A."/>
            <person name="Chaudhuri R.R."/>
            <person name="La Ragione R."/>
            <person name="Hildebrand F."/>
            <person name="Pallen M.J."/>
        </authorList>
    </citation>
    <scope>NUCLEOTIDE SEQUENCE</scope>
    <source>
        <strain evidence="1">421</strain>
    </source>
</reference>
<proteinExistence type="predicted"/>
<comment type="caution">
    <text evidence="1">The sequence shown here is derived from an EMBL/GenBank/DDBJ whole genome shotgun (WGS) entry which is preliminary data.</text>
</comment>
<evidence type="ECO:0000313" key="1">
    <source>
        <dbReference type="EMBL" id="HIW86198.1"/>
    </source>
</evidence>
<reference evidence="1" key="2">
    <citation type="submission" date="2021-04" db="EMBL/GenBank/DDBJ databases">
        <authorList>
            <person name="Gilroy R."/>
        </authorList>
    </citation>
    <scope>NUCLEOTIDE SEQUENCE</scope>
    <source>
        <strain evidence="1">421</strain>
    </source>
</reference>
<evidence type="ECO:0000313" key="2">
    <source>
        <dbReference type="Proteomes" id="UP000824205"/>
    </source>
</evidence>
<gene>
    <name evidence="1" type="ORF">IAA48_06840</name>
</gene>
<organism evidence="1 2">
    <name type="scientific">Candidatus Eubacterium faecipullorum</name>
    <dbReference type="NCBI Taxonomy" id="2838571"/>
    <lineage>
        <taxon>Bacteria</taxon>
        <taxon>Bacillati</taxon>
        <taxon>Bacillota</taxon>
        <taxon>Clostridia</taxon>
        <taxon>Eubacteriales</taxon>
        <taxon>Eubacteriaceae</taxon>
        <taxon>Eubacterium</taxon>
    </lineage>
</organism>
<protein>
    <submittedName>
        <fullName evidence="1">Uncharacterized protein</fullName>
    </submittedName>
</protein>
<dbReference type="AlphaFoldDB" id="A0A9D1RFL8"/>
<dbReference type="Proteomes" id="UP000824205">
    <property type="component" value="Unassembled WGS sequence"/>
</dbReference>
<accession>A0A9D1RFL8</accession>
<name>A0A9D1RFL8_9FIRM</name>
<dbReference type="EMBL" id="DXGE01000029">
    <property type="protein sequence ID" value="HIW86198.1"/>
    <property type="molecule type" value="Genomic_DNA"/>
</dbReference>